<organism evidence="1 2">
    <name type="scientific">Macrococcus brunensis</name>
    <dbReference type="NCBI Taxonomy" id="198483"/>
    <lineage>
        <taxon>Bacteria</taxon>
        <taxon>Bacillati</taxon>
        <taxon>Bacillota</taxon>
        <taxon>Bacilli</taxon>
        <taxon>Bacillales</taxon>
        <taxon>Staphylococcaceae</taxon>
        <taxon>Macrococcus</taxon>
    </lineage>
</organism>
<evidence type="ECO:0000313" key="2">
    <source>
        <dbReference type="Proteomes" id="UP000295310"/>
    </source>
</evidence>
<protein>
    <recommendedName>
        <fullName evidence="3">Prophage tail endopeptidase domain-containing protein</fullName>
    </recommendedName>
</protein>
<evidence type="ECO:0008006" key="3">
    <source>
        <dbReference type="Google" id="ProtNLM"/>
    </source>
</evidence>
<keyword evidence="2" id="KW-1185">Reference proteome</keyword>
<name>A0A4R6BCU3_9STAP</name>
<accession>A0A4R6BCU3</accession>
<dbReference type="OrthoDB" id="2240714at2"/>
<dbReference type="InterPro" id="IPR007119">
    <property type="entry name" value="Phage_tail_spike_N"/>
</dbReference>
<dbReference type="Proteomes" id="UP000295310">
    <property type="component" value="Unassembled WGS sequence"/>
</dbReference>
<sequence length="349" mass="40295">MTSIYLVSQNGQKIIGEFKKHVGATININDTNAYELSFEIEANDDTFVLEQQSRLLTQFNGVWYEFIVQEVEVFYGRYKYLSIKAYPTHDDLKVIHLLQPFSLPTGTVMSIVDYILYDSSWKRGKITYTANQRAFSTDHIKSAYDLLGEVANLIGHELRFRIDVDEEANFITRYVDFIIDDKELSGKELKFERDLVKLVKHINYSEVFTQLHVLGPEADNQPQRPTVTVEDKVAYDFFNRNGKHVSDVYEPQITANLTGYALTEKLKVLGTNELKKRNKEALEWQIEIARLDSQPGYEHESISMYQWVLIRNIYEGTLYKARISGLSGELDNPKMAVATFTRIEKVGDL</sequence>
<gene>
    <name evidence="1" type="ORF">ERX27_07435</name>
</gene>
<reference evidence="1 2" key="1">
    <citation type="submission" date="2019-01" db="EMBL/GenBank/DDBJ databases">
        <title>Draft genome sequences of the type strains of six Macrococcus species.</title>
        <authorList>
            <person name="Mazhar S."/>
            <person name="Altermann E."/>
            <person name="Hill C."/>
            <person name="Mcauliffe O."/>
        </authorList>
    </citation>
    <scope>NUCLEOTIDE SEQUENCE [LARGE SCALE GENOMIC DNA]</scope>
    <source>
        <strain evidence="1 2">CCM4811</strain>
    </source>
</reference>
<dbReference type="NCBIfam" id="TIGR01665">
    <property type="entry name" value="put_anti_recept"/>
    <property type="match status" value="1"/>
</dbReference>
<proteinExistence type="predicted"/>
<dbReference type="AlphaFoldDB" id="A0A4R6BCU3"/>
<comment type="caution">
    <text evidence="1">The sequence shown here is derived from an EMBL/GenBank/DDBJ whole genome shotgun (WGS) entry which is preliminary data.</text>
</comment>
<dbReference type="EMBL" id="SCWA01000012">
    <property type="protein sequence ID" value="TDL96679.1"/>
    <property type="molecule type" value="Genomic_DNA"/>
</dbReference>
<evidence type="ECO:0000313" key="1">
    <source>
        <dbReference type="EMBL" id="TDL96679.1"/>
    </source>
</evidence>
<dbReference type="RefSeq" id="WP_133432207.1">
    <property type="nucleotide sequence ID" value="NZ_SCWA01000012.1"/>
</dbReference>